<dbReference type="EMBL" id="JANVAD010000001">
    <property type="protein sequence ID" value="MCS6521051.1"/>
    <property type="molecule type" value="Genomic_DNA"/>
</dbReference>
<dbReference type="PANTHER" id="PTHR30534">
    <property type="entry name" value="FLAGELLAR MOTOR SWITCH PROTEIN FLIG"/>
    <property type="match status" value="1"/>
</dbReference>
<sequence>MSGVVPVAAGSAAAGNTPAGGGTAAERPLTGAQKVALILMQMETERAAEVMKQFTELEAEEISAEIVRMRRVDDTVVDRTMSEFHRMTQRGHVQKRGGKDAALGLLEASFGSERAAGVMDRLASNLAGQSFEFLDDAEPGQVVSLLEGELPQTIALVLAHLKPAQASAVLAGVDERVRTDVAQAFATMGSATPEAVGIVAGVLRQRAGAVVSPRESVEVVGGIAPLVDIINRSDVATEKAVLEGLEARDPELAEDIRSRMLTFTDIVKLESRDIQQVLRGIDSKLLATAMKGAPGPVVETIRANVSERNRQLLDDELQSMGPVRVSQVEEARAEVVRSVRELEAQGVITVHRTEEDELVD</sequence>
<evidence type="ECO:0000256" key="7">
    <source>
        <dbReference type="ARBA" id="ARBA00022779"/>
    </source>
</evidence>
<evidence type="ECO:0000256" key="5">
    <source>
        <dbReference type="ARBA" id="ARBA00022475"/>
    </source>
</evidence>
<dbReference type="NCBIfam" id="TIGR00207">
    <property type="entry name" value="fliG"/>
    <property type="match status" value="1"/>
</dbReference>
<evidence type="ECO:0000256" key="2">
    <source>
        <dbReference type="ARBA" id="ARBA00004413"/>
    </source>
</evidence>
<dbReference type="RefSeq" id="WP_257222115.1">
    <property type="nucleotide sequence ID" value="NZ_BMNV01000002.1"/>
</dbReference>
<reference evidence="13 14" key="1">
    <citation type="submission" date="2022-08" db="EMBL/GenBank/DDBJ databases">
        <title>Taxonomy of Curtobacterium flaccumfaciens.</title>
        <authorList>
            <person name="Osdaghi E."/>
            <person name="Taghavi S.M."/>
            <person name="Hamidizade M."/>
            <person name="Abachi H."/>
            <person name="Fazliarab A."/>
            <person name="Baeyen S."/>
            <person name="Portier P."/>
            <person name="Van Vaerenbergh J."/>
            <person name="Jacques M.-A."/>
        </authorList>
    </citation>
    <scope>NUCLEOTIDE SEQUENCE [LARGE SCALE GENOMIC DNA]</scope>
    <source>
        <strain evidence="13 14">LMG8786T</strain>
    </source>
</reference>
<keyword evidence="13" id="KW-0966">Cell projection</keyword>
<dbReference type="InterPro" id="IPR011002">
    <property type="entry name" value="FliG_a-hlx"/>
</dbReference>
<feature type="domain" description="Flagellar motor switch protein FliG C-terminal" evidence="10">
    <location>
        <begin position="244"/>
        <end position="349"/>
    </location>
</feature>
<accession>A0ABT2HCR4</accession>
<keyword evidence="5" id="KW-1003">Cell membrane</keyword>
<evidence type="ECO:0000259" key="10">
    <source>
        <dbReference type="Pfam" id="PF01706"/>
    </source>
</evidence>
<keyword evidence="9" id="KW-0975">Bacterial flagellum</keyword>
<keyword evidence="13" id="KW-0969">Cilium</keyword>
<evidence type="ECO:0000256" key="6">
    <source>
        <dbReference type="ARBA" id="ARBA00022500"/>
    </source>
</evidence>
<comment type="subcellular location">
    <subcellularLocation>
        <location evidence="1">Bacterial flagellum basal body</location>
    </subcellularLocation>
    <subcellularLocation>
        <location evidence="2">Cell membrane</location>
        <topology evidence="2">Peripheral membrane protein</topology>
        <orientation evidence="2">Cytoplasmic side</orientation>
    </subcellularLocation>
</comment>
<evidence type="ECO:0000256" key="8">
    <source>
        <dbReference type="ARBA" id="ARBA00023136"/>
    </source>
</evidence>
<organism evidence="13 14">
    <name type="scientific">Curtobacterium citreum</name>
    <dbReference type="NCBI Taxonomy" id="2036"/>
    <lineage>
        <taxon>Bacteria</taxon>
        <taxon>Bacillati</taxon>
        <taxon>Actinomycetota</taxon>
        <taxon>Actinomycetes</taxon>
        <taxon>Micrococcales</taxon>
        <taxon>Microbacteriaceae</taxon>
        <taxon>Curtobacterium</taxon>
    </lineage>
</organism>
<evidence type="ECO:0000256" key="3">
    <source>
        <dbReference type="ARBA" id="ARBA00010299"/>
    </source>
</evidence>
<protein>
    <recommendedName>
        <fullName evidence="4">Flagellar motor switch protein FliG</fullName>
    </recommendedName>
</protein>
<dbReference type="PRINTS" id="PR00954">
    <property type="entry name" value="FLGMOTORFLIG"/>
</dbReference>
<gene>
    <name evidence="13" type="primary">fliG</name>
    <name evidence="13" type="ORF">NYQ28_00525</name>
</gene>
<comment type="similarity">
    <text evidence="3">Belongs to the FliG family.</text>
</comment>
<evidence type="ECO:0000259" key="11">
    <source>
        <dbReference type="Pfam" id="PF14841"/>
    </source>
</evidence>
<keyword evidence="6" id="KW-0145">Chemotaxis</keyword>
<evidence type="ECO:0000313" key="13">
    <source>
        <dbReference type="EMBL" id="MCS6521051.1"/>
    </source>
</evidence>
<dbReference type="InterPro" id="IPR032779">
    <property type="entry name" value="FliG_M"/>
</dbReference>
<evidence type="ECO:0000313" key="14">
    <source>
        <dbReference type="Proteomes" id="UP001652264"/>
    </source>
</evidence>
<comment type="caution">
    <text evidence="13">The sequence shown here is derived from an EMBL/GenBank/DDBJ whole genome shotgun (WGS) entry which is preliminary data.</text>
</comment>
<dbReference type="SUPFAM" id="SSF48029">
    <property type="entry name" value="FliG"/>
    <property type="match status" value="2"/>
</dbReference>
<evidence type="ECO:0000256" key="1">
    <source>
        <dbReference type="ARBA" id="ARBA00004117"/>
    </source>
</evidence>
<dbReference type="Gene3D" id="1.10.220.30">
    <property type="match status" value="3"/>
</dbReference>
<proteinExistence type="inferred from homology"/>
<dbReference type="Pfam" id="PF01706">
    <property type="entry name" value="FliG_C"/>
    <property type="match status" value="1"/>
</dbReference>
<dbReference type="Proteomes" id="UP001652264">
    <property type="component" value="Unassembled WGS sequence"/>
</dbReference>
<feature type="domain" description="Flagellar motor switch protein FliG N-terminal" evidence="12">
    <location>
        <begin position="29"/>
        <end position="129"/>
    </location>
</feature>
<keyword evidence="8" id="KW-0472">Membrane</keyword>
<keyword evidence="14" id="KW-1185">Reference proteome</keyword>
<name>A0ABT2HCR4_9MICO</name>
<keyword evidence="7" id="KW-0283">Flagellar rotation</keyword>
<evidence type="ECO:0000256" key="4">
    <source>
        <dbReference type="ARBA" id="ARBA00021870"/>
    </source>
</evidence>
<dbReference type="Pfam" id="PF14842">
    <property type="entry name" value="FliG_N"/>
    <property type="match status" value="1"/>
</dbReference>
<feature type="domain" description="Flagellar motor switch protein FliG middle" evidence="11">
    <location>
        <begin position="139"/>
        <end position="211"/>
    </location>
</feature>
<evidence type="ECO:0000259" key="12">
    <source>
        <dbReference type="Pfam" id="PF14842"/>
    </source>
</evidence>
<dbReference type="InterPro" id="IPR000090">
    <property type="entry name" value="Flg_Motor_Flig"/>
</dbReference>
<dbReference type="Pfam" id="PF14841">
    <property type="entry name" value="FliG_M"/>
    <property type="match status" value="1"/>
</dbReference>
<dbReference type="InterPro" id="IPR028263">
    <property type="entry name" value="FliG_N"/>
</dbReference>
<dbReference type="InterPro" id="IPR023087">
    <property type="entry name" value="Flg_Motor_Flig_C"/>
</dbReference>
<keyword evidence="13" id="KW-0282">Flagellum</keyword>
<dbReference type="PANTHER" id="PTHR30534:SF0">
    <property type="entry name" value="FLAGELLAR MOTOR SWITCH PROTEIN FLIG"/>
    <property type="match status" value="1"/>
</dbReference>
<dbReference type="GeneID" id="95323970"/>
<evidence type="ECO:0000256" key="9">
    <source>
        <dbReference type="ARBA" id="ARBA00023143"/>
    </source>
</evidence>